<dbReference type="EMBL" id="JASNQZ010000014">
    <property type="protein sequence ID" value="KAL0947928.1"/>
    <property type="molecule type" value="Genomic_DNA"/>
</dbReference>
<dbReference type="PANTHER" id="PTHR13504:SF38">
    <property type="entry name" value="FIDO DOMAIN-CONTAINING PROTEIN"/>
    <property type="match status" value="1"/>
</dbReference>
<reference evidence="3" key="1">
    <citation type="submission" date="2024-06" db="EMBL/GenBank/DDBJ databases">
        <title>Multi-omics analyses provide insights into the biosynthesis of the anticancer antibiotic pleurotin in Hohenbuehelia grisea.</title>
        <authorList>
            <person name="Weaver J.A."/>
            <person name="Alberti F."/>
        </authorList>
    </citation>
    <scope>NUCLEOTIDE SEQUENCE [LARGE SCALE GENOMIC DNA]</scope>
    <source>
        <strain evidence="3">T-177</strain>
    </source>
</reference>
<proteinExistence type="predicted"/>
<comment type="caution">
    <text evidence="2">The sequence shown here is derived from an EMBL/GenBank/DDBJ whole genome shotgun (WGS) entry which is preliminary data.</text>
</comment>
<name>A0ABR3IXB8_9AGAR</name>
<organism evidence="2 3">
    <name type="scientific">Hohenbuehelia grisea</name>
    <dbReference type="NCBI Taxonomy" id="104357"/>
    <lineage>
        <taxon>Eukaryota</taxon>
        <taxon>Fungi</taxon>
        <taxon>Dikarya</taxon>
        <taxon>Basidiomycota</taxon>
        <taxon>Agaricomycotina</taxon>
        <taxon>Agaricomycetes</taxon>
        <taxon>Agaricomycetidae</taxon>
        <taxon>Agaricales</taxon>
        <taxon>Pleurotineae</taxon>
        <taxon>Pleurotaceae</taxon>
        <taxon>Hohenbuehelia</taxon>
    </lineage>
</organism>
<dbReference type="InterPro" id="IPR003812">
    <property type="entry name" value="Fido"/>
</dbReference>
<sequence length="400" mass="44668">MIVHYNQMTVTYGSSILLTPGDVSSDDQERLLVAATLTLEGQILMFEDLIARYGRRPYFLLQLSSFISQLGSNSVALKLYQEVQTELSRVGQADDVFNKVVEAFAQSTNNEVQSILQEAEKVQYVEPWKPTKAHRFPVQLPHAPAGHAEVATKWKALMSGSNGSHIYEKYLRKLAIETNHVEGTFLLTPESVVDIIHSGFEEGSVKVLEDSGIKDIDRIKRILKDTLEAFALLSPLVEHPENLDAAIICSFHSCIMKTCRLNSGYTAAGETRATTRKSVVITGPYTIQCCPFPSVDEELHYICRMAKQWIRTWRNPFATAAWIHLILVRCHPFDDGNGHLARLIASIPLVMRGYPPICVSSSHKSYYYDAISRAYAGDHSALADFLLQGMCETIAAASLW</sequence>
<dbReference type="PANTHER" id="PTHR13504">
    <property type="entry name" value="FIDO DOMAIN-CONTAINING PROTEIN DDB_G0283145"/>
    <property type="match status" value="1"/>
</dbReference>
<dbReference type="InterPro" id="IPR040198">
    <property type="entry name" value="Fido_containing"/>
</dbReference>
<dbReference type="SUPFAM" id="SSF140931">
    <property type="entry name" value="Fic-like"/>
    <property type="match status" value="1"/>
</dbReference>
<gene>
    <name evidence="2" type="ORF">HGRIS_010559</name>
</gene>
<dbReference type="PROSITE" id="PS51459">
    <property type="entry name" value="FIDO"/>
    <property type="match status" value="1"/>
</dbReference>
<evidence type="ECO:0000259" key="1">
    <source>
        <dbReference type="PROSITE" id="PS51459"/>
    </source>
</evidence>
<feature type="domain" description="Fido" evidence="1">
    <location>
        <begin position="243"/>
        <end position="388"/>
    </location>
</feature>
<dbReference type="Proteomes" id="UP001556367">
    <property type="component" value="Unassembled WGS sequence"/>
</dbReference>
<dbReference type="Pfam" id="PF02661">
    <property type="entry name" value="Fic"/>
    <property type="match status" value="1"/>
</dbReference>
<evidence type="ECO:0000313" key="3">
    <source>
        <dbReference type="Proteomes" id="UP001556367"/>
    </source>
</evidence>
<keyword evidence="3" id="KW-1185">Reference proteome</keyword>
<protein>
    <recommendedName>
        <fullName evidence="1">Fido domain-containing protein</fullName>
    </recommendedName>
</protein>
<evidence type="ECO:0000313" key="2">
    <source>
        <dbReference type="EMBL" id="KAL0947928.1"/>
    </source>
</evidence>
<dbReference type="InterPro" id="IPR036597">
    <property type="entry name" value="Fido-like_dom_sf"/>
</dbReference>
<dbReference type="Gene3D" id="1.10.3290.10">
    <property type="entry name" value="Fido-like domain"/>
    <property type="match status" value="1"/>
</dbReference>
<accession>A0ABR3IXB8</accession>